<dbReference type="Proteomes" id="UP000055035">
    <property type="component" value="Unassembled WGS sequence"/>
</dbReference>
<dbReference type="STRING" id="456.Ljor_0765"/>
<organism evidence="2 3">
    <name type="scientific">Legionella jordanis</name>
    <dbReference type="NCBI Taxonomy" id="456"/>
    <lineage>
        <taxon>Bacteria</taxon>
        <taxon>Pseudomonadati</taxon>
        <taxon>Pseudomonadota</taxon>
        <taxon>Gammaproteobacteria</taxon>
        <taxon>Legionellales</taxon>
        <taxon>Legionellaceae</taxon>
        <taxon>Legionella</taxon>
    </lineage>
</organism>
<evidence type="ECO:0000256" key="1">
    <source>
        <dbReference type="SAM" id="MobiDB-lite"/>
    </source>
</evidence>
<dbReference type="RefSeq" id="WP_058470312.1">
    <property type="nucleotide sequence ID" value="NZ_CAAAIC010000002.1"/>
</dbReference>
<dbReference type="EMBL" id="LNYJ01000011">
    <property type="protein sequence ID" value="KTD16459.1"/>
    <property type="molecule type" value="Genomic_DNA"/>
</dbReference>
<feature type="region of interest" description="Disordered" evidence="1">
    <location>
        <begin position="419"/>
        <end position="438"/>
    </location>
</feature>
<accession>A0A0W0V8I3</accession>
<comment type="caution">
    <text evidence="2">The sequence shown here is derived from an EMBL/GenBank/DDBJ whole genome shotgun (WGS) entry which is preliminary data.</text>
</comment>
<gene>
    <name evidence="2" type="ORF">Ljor_0765</name>
</gene>
<name>A0A0W0V8I3_9GAMM</name>
<keyword evidence="3" id="KW-1185">Reference proteome</keyword>
<dbReference type="PATRIC" id="fig|456.5.peg.811"/>
<protein>
    <recommendedName>
        <fullName evidence="4">Substrate of the Dot/Icm secretion system</fullName>
    </recommendedName>
</protein>
<dbReference type="AlphaFoldDB" id="A0A0W0V8I3"/>
<proteinExistence type="predicted"/>
<dbReference type="OrthoDB" id="5642346at2"/>
<reference evidence="2 3" key="1">
    <citation type="submission" date="2015-11" db="EMBL/GenBank/DDBJ databases">
        <title>Genomic analysis of 38 Legionella species identifies large and diverse effector repertoires.</title>
        <authorList>
            <person name="Burstein D."/>
            <person name="Amaro F."/>
            <person name="Zusman T."/>
            <person name="Lifshitz Z."/>
            <person name="Cohen O."/>
            <person name="Gilbert J.A."/>
            <person name="Pupko T."/>
            <person name="Shuman H.A."/>
            <person name="Segal G."/>
        </authorList>
    </citation>
    <scope>NUCLEOTIDE SEQUENCE [LARGE SCALE GENOMIC DNA]</scope>
    <source>
        <strain evidence="2 3">BL-540</strain>
    </source>
</reference>
<evidence type="ECO:0000313" key="3">
    <source>
        <dbReference type="Proteomes" id="UP000055035"/>
    </source>
</evidence>
<feature type="compositionally biased region" description="Polar residues" evidence="1">
    <location>
        <begin position="422"/>
        <end position="438"/>
    </location>
</feature>
<evidence type="ECO:0008006" key="4">
    <source>
        <dbReference type="Google" id="ProtNLM"/>
    </source>
</evidence>
<evidence type="ECO:0000313" key="2">
    <source>
        <dbReference type="EMBL" id="KTD16459.1"/>
    </source>
</evidence>
<sequence length="438" mass="50567">MGYQMLNYTIFKKNTEELLQKFNNYCQRYPTENYEVLRQKVSGLQEKYIAKSQKGKSGYFSSSDTRLRCDQLACISQLLPKLPDPKTEKDEEKLESAEQILLGAIIFRYLRIKKSYENPFSFFKTEEDSYTFQVLDEEFDFKNKLDEETIVSCCEAYQRYLLQSLPTGSQNVGDQFPYIVKNKHKFYKNLSEIINERKPQAQPIRAQLNVIDFVYSVYESLEKTEEAVCAVLPKFKAMVWLKLEELEREGNSKGYLTYEELIVLAKSLKPAPEECALAGLILLFPAKISKDKIEALETGVVGNISFDKYFEHAFAIRNNYCLLGAYIMALGLCDSGTEKLLIALNGAINVLGENQLDLYTTEMALKALSDYTRRLPVSARLTFRCQSWSRVRGEESMLQDLDNRLVNVRKELEEMERKSLLAQASPNKENESQNFSYQ</sequence>